<feature type="compositionally biased region" description="Polar residues" evidence="1">
    <location>
        <begin position="367"/>
        <end position="376"/>
    </location>
</feature>
<dbReference type="GO" id="GO:0006915">
    <property type="term" value="P:apoptotic process"/>
    <property type="evidence" value="ECO:0007669"/>
    <property type="project" value="TreeGrafter"/>
</dbReference>
<dbReference type="AlphaFoldDB" id="A0A0J7NQM0"/>
<name>A0A0J7NQM0_LASNI</name>
<dbReference type="Proteomes" id="UP000036403">
    <property type="component" value="Unassembled WGS sequence"/>
</dbReference>
<accession>A0A0J7NQM0</accession>
<evidence type="ECO:0000313" key="4">
    <source>
        <dbReference type="Proteomes" id="UP000036403"/>
    </source>
</evidence>
<keyword evidence="4" id="KW-1185">Reference proteome</keyword>
<dbReference type="OrthoDB" id="366284at2759"/>
<reference evidence="3 4" key="1">
    <citation type="submission" date="2015-04" db="EMBL/GenBank/DDBJ databases">
        <title>Lasius niger genome sequencing.</title>
        <authorList>
            <person name="Konorov E.A."/>
            <person name="Nikitin M.A."/>
            <person name="Kirill M.V."/>
            <person name="Chang P."/>
        </authorList>
    </citation>
    <scope>NUCLEOTIDE SEQUENCE [LARGE SCALE GENOMIC DNA]</scope>
    <source>
        <tissue evidence="3">Whole</tissue>
    </source>
</reference>
<organism evidence="3 4">
    <name type="scientific">Lasius niger</name>
    <name type="common">Black garden ant</name>
    <dbReference type="NCBI Taxonomy" id="67767"/>
    <lineage>
        <taxon>Eukaryota</taxon>
        <taxon>Metazoa</taxon>
        <taxon>Ecdysozoa</taxon>
        <taxon>Arthropoda</taxon>
        <taxon>Hexapoda</taxon>
        <taxon>Insecta</taxon>
        <taxon>Pterygota</taxon>
        <taxon>Neoptera</taxon>
        <taxon>Endopterygota</taxon>
        <taxon>Hymenoptera</taxon>
        <taxon>Apocrita</taxon>
        <taxon>Aculeata</taxon>
        <taxon>Formicoidea</taxon>
        <taxon>Formicidae</taxon>
        <taxon>Formicinae</taxon>
        <taxon>Lasius</taxon>
        <taxon>Lasius</taxon>
    </lineage>
</organism>
<feature type="domain" description="FUZ/MON1/HPS1 first Longin" evidence="2">
    <location>
        <begin position="2"/>
        <end position="69"/>
    </location>
</feature>
<evidence type="ECO:0000313" key="3">
    <source>
        <dbReference type="EMBL" id="KMQ94760.1"/>
    </source>
</evidence>
<dbReference type="PaxDb" id="67767-A0A0J7NQM0"/>
<dbReference type="InterPro" id="IPR043972">
    <property type="entry name" value="FUZ/MON1/HPS1_longin_1"/>
</dbReference>
<feature type="region of interest" description="Disordered" evidence="1">
    <location>
        <begin position="361"/>
        <end position="393"/>
    </location>
</feature>
<evidence type="ECO:0000259" key="2">
    <source>
        <dbReference type="Pfam" id="PF19036"/>
    </source>
</evidence>
<dbReference type="InterPro" id="IPR052815">
    <property type="entry name" value="PDCD2-like_regulator"/>
</dbReference>
<dbReference type="PANTHER" id="PTHR46421:SF1">
    <property type="entry name" value="PROGRAMMED CELL DEATH PROTEIN 2-LIKE"/>
    <property type="match status" value="1"/>
</dbReference>
<sequence length="521" mass="58730">MTVIWKEFEQCIILIAIASGVTKYILDKFLDATFGAMVLFTGIDEIKNSKNIERLKKDMRLCSSIIDSLMDCLDIGDKISTKTNMVNMTECIISSENILLQVAFRLVSITLINHVQVLALCGPNPELTEIERFAVQCWKSNMDALCTVEQCYPRNLPASVSLDNETLGFLLANYKIEKFVLGRNLQCEKNRVTGSHRLDILRTFYHQAVEMFGLSVEHKESNDEKNCYGKNTLLPPQCRLCGLYQLLALQLYAPLDNSKYHRTLYIFACINPNCWNQNKSWTCLRIQHLEDETNTSVPDSGSVNVPSTTAWLSDADDWGDNVNDNASEPNGNNMLENDPLQFHFSLHKEIDQDIREELSTLRVDDPNANSPTSVDSPVSGGAVGRLDSPQASAEIDGDENEVVCIDTPTRPQCDLVSLLHEVTPLPLQIMNAEIKYAFDEIFLSVDEEDCNTDVSQHVRDLLVEYQHGNPDPSTKFAPDSGNPKTIETDVEKYEKGIPKHGDEMFHNFVCRIQRNPGQLLR</sequence>
<protein>
    <submittedName>
        <fullName evidence="3">Programmed cell death protein 2-like protein</fullName>
    </submittedName>
</protein>
<comment type="caution">
    <text evidence="3">The sequence shown here is derived from an EMBL/GenBank/DDBJ whole genome shotgun (WGS) entry which is preliminary data.</text>
</comment>
<gene>
    <name evidence="3" type="ORF">RF55_5075</name>
</gene>
<dbReference type="STRING" id="67767.A0A0J7NQM0"/>
<proteinExistence type="predicted"/>
<dbReference type="Pfam" id="PF19036">
    <property type="entry name" value="Fuz_longin_1"/>
    <property type="match status" value="1"/>
</dbReference>
<evidence type="ECO:0000256" key="1">
    <source>
        <dbReference type="SAM" id="MobiDB-lite"/>
    </source>
</evidence>
<dbReference type="GO" id="GO:0016192">
    <property type="term" value="P:vesicle-mediated transport"/>
    <property type="evidence" value="ECO:0007669"/>
    <property type="project" value="InterPro"/>
</dbReference>
<dbReference type="EMBL" id="LBMM01002486">
    <property type="protein sequence ID" value="KMQ94760.1"/>
    <property type="molecule type" value="Genomic_DNA"/>
</dbReference>
<dbReference type="PANTHER" id="PTHR46421">
    <property type="entry name" value="PROGRAMMED CELL DEATH PROTEIN 2-LIKE"/>
    <property type="match status" value="1"/>
</dbReference>